<evidence type="ECO:0000313" key="2">
    <source>
        <dbReference type="EMBL" id="KAK9035304.1"/>
    </source>
</evidence>
<organism evidence="2 3">
    <name type="scientific">Hibiscus sabdariffa</name>
    <name type="common">roselle</name>
    <dbReference type="NCBI Taxonomy" id="183260"/>
    <lineage>
        <taxon>Eukaryota</taxon>
        <taxon>Viridiplantae</taxon>
        <taxon>Streptophyta</taxon>
        <taxon>Embryophyta</taxon>
        <taxon>Tracheophyta</taxon>
        <taxon>Spermatophyta</taxon>
        <taxon>Magnoliopsida</taxon>
        <taxon>eudicotyledons</taxon>
        <taxon>Gunneridae</taxon>
        <taxon>Pentapetalae</taxon>
        <taxon>rosids</taxon>
        <taxon>malvids</taxon>
        <taxon>Malvales</taxon>
        <taxon>Malvaceae</taxon>
        <taxon>Malvoideae</taxon>
        <taxon>Hibiscus</taxon>
    </lineage>
</organism>
<feature type="region of interest" description="Disordered" evidence="1">
    <location>
        <begin position="1"/>
        <end position="28"/>
    </location>
</feature>
<evidence type="ECO:0000313" key="3">
    <source>
        <dbReference type="Proteomes" id="UP001396334"/>
    </source>
</evidence>
<gene>
    <name evidence="2" type="ORF">V6N11_077346</name>
</gene>
<comment type="caution">
    <text evidence="2">The sequence shown here is derived from an EMBL/GenBank/DDBJ whole genome shotgun (WGS) entry which is preliminary data.</text>
</comment>
<keyword evidence="3" id="KW-1185">Reference proteome</keyword>
<name>A0ABR2TDN8_9ROSI</name>
<sequence length="150" mass="16246">MVTDQEMPPFAPAPKGSSLATSHGKKPTPLKFRVNKLKSILKNIIGSSALGSHTDPYASTSKQIPTSSPQHNYILVKSFRLSVLLSEDTEQSHVRTMLDMVASIKKPREPHDPSIIVPHAIGSNTSVPVMVGDTFGDLHLAEAATSYMQQ</sequence>
<dbReference type="EMBL" id="JBBPBN010000006">
    <property type="protein sequence ID" value="KAK9035304.1"/>
    <property type="molecule type" value="Genomic_DNA"/>
</dbReference>
<protein>
    <submittedName>
        <fullName evidence="2">Uncharacterized protein</fullName>
    </submittedName>
</protein>
<evidence type="ECO:0000256" key="1">
    <source>
        <dbReference type="SAM" id="MobiDB-lite"/>
    </source>
</evidence>
<dbReference type="Proteomes" id="UP001396334">
    <property type="component" value="Unassembled WGS sequence"/>
</dbReference>
<reference evidence="2 3" key="1">
    <citation type="journal article" date="2024" name="G3 (Bethesda)">
        <title>Genome assembly of Hibiscus sabdariffa L. provides insights into metabolisms of medicinal natural products.</title>
        <authorList>
            <person name="Kim T."/>
        </authorList>
    </citation>
    <scope>NUCLEOTIDE SEQUENCE [LARGE SCALE GENOMIC DNA]</scope>
    <source>
        <strain evidence="2">TK-2024</strain>
        <tissue evidence="2">Old leaves</tissue>
    </source>
</reference>
<accession>A0ABR2TDN8</accession>
<proteinExistence type="predicted"/>